<name>A0A4R1QYJ0_9FIRM</name>
<dbReference type="Gene3D" id="1.10.10.10">
    <property type="entry name" value="Winged helix-like DNA-binding domain superfamily/Winged helix DNA-binding domain"/>
    <property type="match status" value="1"/>
</dbReference>
<dbReference type="InterPro" id="IPR046348">
    <property type="entry name" value="SIS_dom_sf"/>
</dbReference>
<reference evidence="6" key="3">
    <citation type="submission" date="2023-06" db="EMBL/GenBank/DDBJ databases">
        <authorList>
            <person name="Zeman M."/>
            <person name="Kubasova T."/>
            <person name="Jahodarova E."/>
            <person name="Nykrynova M."/>
            <person name="Rychlik I."/>
        </authorList>
    </citation>
    <scope>NUCLEOTIDE SEQUENCE</scope>
    <source>
        <strain evidence="6">ET340</strain>
    </source>
</reference>
<dbReference type="GO" id="GO:0003700">
    <property type="term" value="F:DNA-binding transcription factor activity"/>
    <property type="evidence" value="ECO:0007669"/>
    <property type="project" value="InterPro"/>
</dbReference>
<proteinExistence type="predicted"/>
<evidence type="ECO:0000256" key="1">
    <source>
        <dbReference type="ARBA" id="ARBA00023015"/>
    </source>
</evidence>
<dbReference type="Proteomes" id="UP001529380">
    <property type="component" value="Unassembled WGS sequence"/>
</dbReference>
<dbReference type="Gene3D" id="3.40.50.10490">
    <property type="entry name" value="Glucose-6-phosphate isomerase like protein, domain 1"/>
    <property type="match status" value="1"/>
</dbReference>
<keyword evidence="1" id="KW-0805">Transcription regulation</keyword>
<reference evidence="6 9" key="2">
    <citation type="submission" date="2023-06" db="EMBL/GenBank/DDBJ databases">
        <title>Identification and characterization of horizontal gene transfer across gut microbiota members of farm animals based on homology search.</title>
        <authorList>
            <person name="Schwarzerova J."/>
            <person name="Nykrynova M."/>
            <person name="Jureckova K."/>
            <person name="Cejkova D."/>
            <person name="Rychlik I."/>
        </authorList>
    </citation>
    <scope>NUCLEOTIDE SEQUENCE [LARGE SCALE GENOMIC DNA]</scope>
    <source>
        <strain evidence="6 9">ET340</strain>
    </source>
</reference>
<reference evidence="7 8" key="1">
    <citation type="submission" date="2019-03" db="EMBL/GenBank/DDBJ databases">
        <title>Genomic Encyclopedia of Type Strains, Phase IV (KMG-IV): sequencing the most valuable type-strain genomes for metagenomic binning, comparative biology and taxonomic classification.</title>
        <authorList>
            <person name="Goeker M."/>
        </authorList>
    </citation>
    <scope>NUCLEOTIDE SEQUENCE [LARGE SCALE GENOMIC DNA]</scope>
    <source>
        <strain evidence="7 8">DSM 100451</strain>
    </source>
</reference>
<evidence type="ECO:0000313" key="7">
    <source>
        <dbReference type="EMBL" id="TCL57760.1"/>
    </source>
</evidence>
<dbReference type="PANTHER" id="PTHR30514:SF1">
    <property type="entry name" value="HTH-TYPE TRANSCRIPTIONAL REGULATOR HEXR-RELATED"/>
    <property type="match status" value="1"/>
</dbReference>
<dbReference type="STRING" id="1650663.GCA_001486665_01105"/>
<dbReference type="OrthoDB" id="2930at2"/>
<dbReference type="CDD" id="cd05013">
    <property type="entry name" value="SIS_RpiR"/>
    <property type="match status" value="1"/>
</dbReference>
<dbReference type="SUPFAM" id="SSF46689">
    <property type="entry name" value="Homeodomain-like"/>
    <property type="match status" value="1"/>
</dbReference>
<dbReference type="GeneID" id="97380733"/>
<dbReference type="Proteomes" id="UP000295184">
    <property type="component" value="Unassembled WGS sequence"/>
</dbReference>
<dbReference type="InterPro" id="IPR000281">
    <property type="entry name" value="HTH_RpiR"/>
</dbReference>
<dbReference type="PANTHER" id="PTHR30514">
    <property type="entry name" value="GLUCOKINASE"/>
    <property type="match status" value="1"/>
</dbReference>
<keyword evidence="2" id="KW-0238">DNA-binding</keyword>
<evidence type="ECO:0000259" key="5">
    <source>
        <dbReference type="PROSITE" id="PS51464"/>
    </source>
</evidence>
<dbReference type="SUPFAM" id="SSF53697">
    <property type="entry name" value="SIS domain"/>
    <property type="match status" value="1"/>
</dbReference>
<evidence type="ECO:0000256" key="2">
    <source>
        <dbReference type="ARBA" id="ARBA00023125"/>
    </source>
</evidence>
<evidence type="ECO:0000313" key="8">
    <source>
        <dbReference type="Proteomes" id="UP000295184"/>
    </source>
</evidence>
<comment type="caution">
    <text evidence="7">The sequence shown here is derived from an EMBL/GenBank/DDBJ whole genome shotgun (WGS) entry which is preliminary data.</text>
</comment>
<dbReference type="PROSITE" id="PS51071">
    <property type="entry name" value="HTH_RPIR"/>
    <property type="match status" value="1"/>
</dbReference>
<dbReference type="RefSeq" id="WP_058963584.1">
    <property type="nucleotide sequence ID" value="NZ_CABKVM010000015.1"/>
</dbReference>
<dbReference type="AlphaFoldDB" id="A0A4R1QYJ0"/>
<sequence>MLDVMYQINTHYDQFTPSSRKIADYLREHCAQAQYLSISGLASECGVAEATIFRFCKQLGFGGYNEFKLALAKSSILNQPNPYAAYGELTPEDNTVEAMCRRLYEANIQALNQTLSLLDEAALIKAGDLLAGAGKILGLGYGGSMATVREAWSRFLTVTPKFFTIEDNHMQIMAASLLEENDVILFVSYSGSTRDAEDVLRPAKARGAKIVLITHYADSPAASMADVVLLCGGHERPLQTGSIAAKMAMLFVVDMLVNEFCRRDMDTTMRNKDLTANALAIRHL</sequence>
<dbReference type="Pfam" id="PF01418">
    <property type="entry name" value="HTH_6"/>
    <property type="match status" value="1"/>
</dbReference>
<organism evidence="7 8">
    <name type="scientific">Allofournierella massiliensis</name>
    <dbReference type="NCBI Taxonomy" id="1650663"/>
    <lineage>
        <taxon>Bacteria</taxon>
        <taxon>Bacillati</taxon>
        <taxon>Bacillota</taxon>
        <taxon>Clostridia</taxon>
        <taxon>Eubacteriales</taxon>
        <taxon>Oscillospiraceae</taxon>
        <taxon>Allofournierella</taxon>
    </lineage>
</organism>
<dbReference type="InterPro" id="IPR001347">
    <property type="entry name" value="SIS_dom"/>
</dbReference>
<dbReference type="GO" id="GO:0097367">
    <property type="term" value="F:carbohydrate derivative binding"/>
    <property type="evidence" value="ECO:0007669"/>
    <property type="project" value="InterPro"/>
</dbReference>
<dbReference type="InterPro" id="IPR047640">
    <property type="entry name" value="RpiR-like"/>
</dbReference>
<dbReference type="EMBL" id="SLUM01000009">
    <property type="protein sequence ID" value="TCL57760.1"/>
    <property type="molecule type" value="Genomic_DNA"/>
</dbReference>
<dbReference type="Pfam" id="PF01380">
    <property type="entry name" value="SIS"/>
    <property type="match status" value="1"/>
</dbReference>
<keyword evidence="3" id="KW-0804">Transcription</keyword>
<feature type="domain" description="HTH rpiR-type" evidence="4">
    <location>
        <begin position="2"/>
        <end position="78"/>
    </location>
</feature>
<gene>
    <name evidence="7" type="ORF">EDD77_10934</name>
    <name evidence="6" type="ORF">QUW08_12255</name>
</gene>
<protein>
    <submittedName>
        <fullName evidence="6 7">RpiR family transcriptional regulator</fullName>
    </submittedName>
</protein>
<keyword evidence="9" id="KW-1185">Reference proteome</keyword>
<evidence type="ECO:0000259" key="4">
    <source>
        <dbReference type="PROSITE" id="PS51071"/>
    </source>
</evidence>
<evidence type="ECO:0000313" key="6">
    <source>
        <dbReference type="EMBL" id="MDM8202056.1"/>
    </source>
</evidence>
<feature type="domain" description="SIS" evidence="5">
    <location>
        <begin position="126"/>
        <end position="266"/>
    </location>
</feature>
<dbReference type="InterPro" id="IPR036388">
    <property type="entry name" value="WH-like_DNA-bd_sf"/>
</dbReference>
<dbReference type="PROSITE" id="PS51464">
    <property type="entry name" value="SIS"/>
    <property type="match status" value="1"/>
</dbReference>
<dbReference type="EMBL" id="JAUDCL010000026">
    <property type="protein sequence ID" value="MDM8202056.1"/>
    <property type="molecule type" value="Genomic_DNA"/>
</dbReference>
<dbReference type="GO" id="GO:0003677">
    <property type="term" value="F:DNA binding"/>
    <property type="evidence" value="ECO:0007669"/>
    <property type="project" value="UniProtKB-KW"/>
</dbReference>
<accession>A0A4R1QYJ0</accession>
<dbReference type="GO" id="GO:1901135">
    <property type="term" value="P:carbohydrate derivative metabolic process"/>
    <property type="evidence" value="ECO:0007669"/>
    <property type="project" value="InterPro"/>
</dbReference>
<dbReference type="InterPro" id="IPR035472">
    <property type="entry name" value="RpiR-like_SIS"/>
</dbReference>
<evidence type="ECO:0000256" key="3">
    <source>
        <dbReference type="ARBA" id="ARBA00023163"/>
    </source>
</evidence>
<evidence type="ECO:0000313" key="9">
    <source>
        <dbReference type="Proteomes" id="UP001529380"/>
    </source>
</evidence>
<dbReference type="InterPro" id="IPR009057">
    <property type="entry name" value="Homeodomain-like_sf"/>
</dbReference>